<evidence type="ECO:0000256" key="12">
    <source>
        <dbReference type="ARBA" id="ARBA00023268"/>
    </source>
</evidence>
<evidence type="ECO:0000256" key="13">
    <source>
        <dbReference type="ARBA" id="ARBA00023295"/>
    </source>
</evidence>
<evidence type="ECO:0000256" key="4">
    <source>
        <dbReference type="ARBA" id="ARBA00022723"/>
    </source>
</evidence>
<keyword evidence="9 15" id="KW-0238">DNA-binding</keyword>
<evidence type="ECO:0000256" key="1">
    <source>
        <dbReference type="ARBA" id="ARBA00001668"/>
    </source>
</evidence>
<dbReference type="Gene3D" id="3.20.190.10">
    <property type="entry name" value="MutM-like, N-terminal"/>
    <property type="match status" value="1"/>
</dbReference>
<dbReference type="PANTHER" id="PTHR22993">
    <property type="entry name" value="FORMAMIDOPYRIMIDINE-DNA GLYCOSYLASE"/>
    <property type="match status" value="1"/>
</dbReference>
<dbReference type="EC" id="3.2.2.23" evidence="15"/>
<comment type="cofactor">
    <cofactor evidence="15">
        <name>Zn(2+)</name>
        <dbReference type="ChEBI" id="CHEBI:29105"/>
    </cofactor>
    <text evidence="15">Binds 1 zinc ion per subunit.</text>
</comment>
<dbReference type="PROSITE" id="PS51066">
    <property type="entry name" value="ZF_FPG_2"/>
    <property type="match status" value="1"/>
</dbReference>
<evidence type="ECO:0000256" key="7">
    <source>
        <dbReference type="ARBA" id="ARBA00022801"/>
    </source>
</evidence>
<keyword evidence="10 15" id="KW-0234">DNA repair</keyword>
<keyword evidence="7 15" id="KW-0378">Hydrolase</keyword>
<sequence length="271" mass="30690">MPELPEVETTRRGLSQHLLGCEIERVVIRNPRLRWPVAEGITEDLPGQIVQEITRRGKYLLFRMTCGTMILHLGMSGSLRIIPATVPPEKHDHVDFVFKCGDCLRFRDPRRFGAILWTNTDPLTHVRLVSLGPEPLEDGFSGSWLFNVSRNRQVAIKCLLMDSSVVVGLGNIYANEALFRAGILPARPARAISLRRYNTLVKTIRETLREAIDSGGTTLQDFFQSNGKPGYFSQRLQIYGRVGKPCPRCGHGVKKQRECQRSSFFCTYCQK</sequence>
<dbReference type="PROSITE" id="PS01242">
    <property type="entry name" value="ZF_FPG_1"/>
    <property type="match status" value="1"/>
</dbReference>
<proteinExistence type="inferred from homology"/>
<evidence type="ECO:0000256" key="11">
    <source>
        <dbReference type="ARBA" id="ARBA00023239"/>
    </source>
</evidence>
<evidence type="ECO:0000256" key="5">
    <source>
        <dbReference type="ARBA" id="ARBA00022763"/>
    </source>
</evidence>
<evidence type="ECO:0000256" key="10">
    <source>
        <dbReference type="ARBA" id="ARBA00023204"/>
    </source>
</evidence>
<comment type="catalytic activity">
    <reaction evidence="1 15">
        <text>Hydrolysis of DNA containing ring-opened 7-methylguanine residues, releasing 2,6-diamino-4-hydroxy-5-(N-methyl)formamidopyrimidine.</text>
        <dbReference type="EC" id="3.2.2.23"/>
    </reaction>
</comment>
<dbReference type="GO" id="GO:0006284">
    <property type="term" value="P:base-excision repair"/>
    <property type="evidence" value="ECO:0007669"/>
    <property type="project" value="InterPro"/>
</dbReference>
<dbReference type="GO" id="GO:0140078">
    <property type="term" value="F:class I DNA-(apurinic or apyrimidinic site) endonuclease activity"/>
    <property type="evidence" value="ECO:0007669"/>
    <property type="project" value="UniProtKB-EC"/>
</dbReference>
<evidence type="ECO:0000256" key="8">
    <source>
        <dbReference type="ARBA" id="ARBA00022833"/>
    </source>
</evidence>
<organism evidence="18">
    <name type="scientific">Candidatus Kentrum sp. TUN</name>
    <dbReference type="NCBI Taxonomy" id="2126343"/>
    <lineage>
        <taxon>Bacteria</taxon>
        <taxon>Pseudomonadati</taxon>
        <taxon>Pseudomonadota</taxon>
        <taxon>Gammaproteobacteria</taxon>
        <taxon>Candidatus Kentrum</taxon>
    </lineage>
</organism>
<keyword evidence="12 15" id="KW-0511">Multifunctional enzyme</keyword>
<dbReference type="EMBL" id="CAADFX010000137">
    <property type="protein sequence ID" value="VFK60860.1"/>
    <property type="molecule type" value="Genomic_DNA"/>
</dbReference>
<keyword evidence="4 15" id="KW-0479">Metal-binding</keyword>
<feature type="active site" description="Proton donor; for delta-elimination activity" evidence="15">
    <location>
        <position position="261"/>
    </location>
</feature>
<feature type="binding site" evidence="15">
    <location>
        <position position="91"/>
    </location>
    <ligand>
        <name>DNA</name>
        <dbReference type="ChEBI" id="CHEBI:16991"/>
    </ligand>
</feature>
<feature type="active site" description="Schiff-base intermediate with DNA" evidence="15">
    <location>
        <position position="2"/>
    </location>
</feature>
<comment type="catalytic activity">
    <reaction evidence="14 15">
        <text>2'-deoxyribonucleotide-(2'-deoxyribose 5'-phosphate)-2'-deoxyribonucleotide-DNA = a 3'-end 2'-deoxyribonucleotide-(2,3-dehydro-2,3-deoxyribose 5'-phosphate)-DNA + a 5'-end 5'-phospho-2'-deoxyribonucleoside-DNA + H(+)</text>
        <dbReference type="Rhea" id="RHEA:66592"/>
        <dbReference type="Rhea" id="RHEA-COMP:13180"/>
        <dbReference type="Rhea" id="RHEA-COMP:16897"/>
        <dbReference type="Rhea" id="RHEA-COMP:17067"/>
        <dbReference type="ChEBI" id="CHEBI:15378"/>
        <dbReference type="ChEBI" id="CHEBI:136412"/>
        <dbReference type="ChEBI" id="CHEBI:157695"/>
        <dbReference type="ChEBI" id="CHEBI:167181"/>
        <dbReference type="EC" id="4.2.99.18"/>
    </reaction>
</comment>
<dbReference type="InterPro" id="IPR035937">
    <property type="entry name" value="FPG_N"/>
</dbReference>
<keyword evidence="6 15" id="KW-0863">Zinc-finger</keyword>
<dbReference type="GO" id="GO:0034039">
    <property type="term" value="F:8-oxo-7,8-dihydroguanine DNA N-glycosylase activity"/>
    <property type="evidence" value="ECO:0007669"/>
    <property type="project" value="TreeGrafter"/>
</dbReference>
<comment type="subunit">
    <text evidence="3 15">Monomer.</text>
</comment>
<accession>A0A451A499</accession>
<dbReference type="InterPro" id="IPR000214">
    <property type="entry name" value="Znf_DNA_glyclase/AP_lyase"/>
</dbReference>
<keyword evidence="11 15" id="KW-0456">Lyase</keyword>
<dbReference type="AlphaFoldDB" id="A0A451A499"/>
<evidence type="ECO:0000313" key="18">
    <source>
        <dbReference type="EMBL" id="VFK60860.1"/>
    </source>
</evidence>
<name>A0A451A499_9GAMM</name>
<evidence type="ECO:0000259" key="17">
    <source>
        <dbReference type="PROSITE" id="PS51068"/>
    </source>
</evidence>
<dbReference type="Pfam" id="PF01149">
    <property type="entry name" value="Fapy_DNA_glyco"/>
    <property type="match status" value="1"/>
</dbReference>
<evidence type="ECO:0000256" key="6">
    <source>
        <dbReference type="ARBA" id="ARBA00022771"/>
    </source>
</evidence>
<dbReference type="SMART" id="SM01232">
    <property type="entry name" value="H2TH"/>
    <property type="match status" value="1"/>
</dbReference>
<dbReference type="SUPFAM" id="SSF57716">
    <property type="entry name" value="Glucocorticoid receptor-like (DNA-binding domain)"/>
    <property type="match status" value="1"/>
</dbReference>
<dbReference type="GO" id="GO:0003684">
    <property type="term" value="F:damaged DNA binding"/>
    <property type="evidence" value="ECO:0007669"/>
    <property type="project" value="InterPro"/>
</dbReference>
<dbReference type="SUPFAM" id="SSF46946">
    <property type="entry name" value="S13-like H2TH domain"/>
    <property type="match status" value="1"/>
</dbReference>
<reference evidence="18" key="1">
    <citation type="submission" date="2019-02" db="EMBL/GenBank/DDBJ databases">
        <authorList>
            <person name="Gruber-Vodicka R. H."/>
            <person name="Seah K. B. B."/>
        </authorList>
    </citation>
    <scope>NUCLEOTIDE SEQUENCE</scope>
    <source>
        <strain evidence="18">BECK_BY1</strain>
    </source>
</reference>
<feature type="domain" description="Formamidopyrimidine-DNA glycosylase catalytic" evidence="17">
    <location>
        <begin position="2"/>
        <end position="113"/>
    </location>
</feature>
<feature type="binding site" evidence="15">
    <location>
        <position position="110"/>
    </location>
    <ligand>
        <name>DNA</name>
        <dbReference type="ChEBI" id="CHEBI:16991"/>
    </ligand>
</feature>
<keyword evidence="5 15" id="KW-0227">DNA damage</keyword>
<feature type="binding site" evidence="15">
    <location>
        <position position="152"/>
    </location>
    <ligand>
        <name>DNA</name>
        <dbReference type="ChEBI" id="CHEBI:16991"/>
    </ligand>
</feature>
<comment type="similarity">
    <text evidence="2 15">Belongs to the FPG family.</text>
</comment>
<protein>
    <recommendedName>
        <fullName evidence="15">Formamidopyrimidine-DNA glycosylase</fullName>
        <shortName evidence="15">Fapy-DNA glycosylase</shortName>
        <ecNumber evidence="15">3.2.2.23</ecNumber>
    </recommendedName>
    <alternativeName>
        <fullName evidence="15">DNA-(apurinic or apyrimidinic site) lyase MutM</fullName>
        <shortName evidence="15">AP lyase MutM</shortName>
        <ecNumber evidence="15">4.2.99.18</ecNumber>
    </alternativeName>
</protein>
<feature type="active site" description="Proton donor; for beta-elimination activity" evidence="15">
    <location>
        <position position="58"/>
    </location>
</feature>
<keyword evidence="13 15" id="KW-0326">Glycosidase</keyword>
<dbReference type="PROSITE" id="PS51068">
    <property type="entry name" value="FPG_CAT"/>
    <property type="match status" value="1"/>
</dbReference>
<dbReference type="InterPro" id="IPR015886">
    <property type="entry name" value="H2TH_FPG"/>
</dbReference>
<dbReference type="Gene3D" id="1.10.8.50">
    <property type="match status" value="1"/>
</dbReference>
<evidence type="ECO:0000256" key="3">
    <source>
        <dbReference type="ARBA" id="ARBA00011245"/>
    </source>
</evidence>
<dbReference type="FunFam" id="3.20.190.10:FF:000001">
    <property type="entry name" value="Formamidopyrimidine-DNA glycosylase"/>
    <property type="match status" value="1"/>
</dbReference>
<feature type="domain" description="FPG-type" evidence="16">
    <location>
        <begin position="237"/>
        <end position="271"/>
    </location>
</feature>
<evidence type="ECO:0000259" key="16">
    <source>
        <dbReference type="PROSITE" id="PS51066"/>
    </source>
</evidence>
<dbReference type="InterPro" id="IPR015887">
    <property type="entry name" value="DNA_glyclase_Znf_dom_DNA_BS"/>
</dbReference>
<gene>
    <name evidence="15" type="primary">mutM</name>
    <name evidence="15" type="synonym">fpg</name>
    <name evidence="18" type="ORF">BECKTUN1418D_GA0071000_113711</name>
</gene>
<evidence type="ECO:0000256" key="14">
    <source>
        <dbReference type="ARBA" id="ARBA00044632"/>
    </source>
</evidence>
<dbReference type="Pfam" id="PF06831">
    <property type="entry name" value="H2TH"/>
    <property type="match status" value="1"/>
</dbReference>
<dbReference type="InterPro" id="IPR020629">
    <property type="entry name" value="FPG_Glyclase"/>
</dbReference>
<dbReference type="SUPFAM" id="SSF81624">
    <property type="entry name" value="N-terminal domain of MutM-like DNA repair proteins"/>
    <property type="match status" value="1"/>
</dbReference>
<dbReference type="PANTHER" id="PTHR22993:SF9">
    <property type="entry name" value="FORMAMIDOPYRIMIDINE-DNA GLYCOSYLASE"/>
    <property type="match status" value="1"/>
</dbReference>
<dbReference type="NCBIfam" id="NF002211">
    <property type="entry name" value="PRK01103.1"/>
    <property type="match status" value="1"/>
</dbReference>
<evidence type="ECO:0000256" key="9">
    <source>
        <dbReference type="ARBA" id="ARBA00023125"/>
    </source>
</evidence>
<comment type="function">
    <text evidence="15">Involved in base excision repair of DNA damaged by oxidation or by mutagenic agents. Acts as DNA glycosylase that recognizes and removes damaged bases. Has a preference for oxidized purines, such as 7,8-dihydro-8-oxoguanine (8-oxoG). Has AP (apurinic/apyrimidinic) lyase activity and introduces nicks in the DNA strand. Cleaves the DNA backbone by beta-delta elimination to generate a single-strand break at the site of the removed base with both 3'- and 5'-phosphates.</text>
</comment>
<dbReference type="InterPro" id="IPR010979">
    <property type="entry name" value="Ribosomal_uS13-like_H2TH"/>
</dbReference>
<keyword evidence="8 15" id="KW-0862">Zinc</keyword>
<dbReference type="NCBIfam" id="TIGR00577">
    <property type="entry name" value="fpg"/>
    <property type="match status" value="1"/>
</dbReference>
<dbReference type="EC" id="4.2.99.18" evidence="15"/>
<evidence type="ECO:0000256" key="15">
    <source>
        <dbReference type="HAMAP-Rule" id="MF_00103"/>
    </source>
</evidence>
<dbReference type="CDD" id="cd08966">
    <property type="entry name" value="EcFpg-like_N"/>
    <property type="match status" value="1"/>
</dbReference>
<dbReference type="GO" id="GO:0008270">
    <property type="term" value="F:zinc ion binding"/>
    <property type="evidence" value="ECO:0007669"/>
    <property type="project" value="UniProtKB-UniRule"/>
</dbReference>
<evidence type="ECO:0000256" key="2">
    <source>
        <dbReference type="ARBA" id="ARBA00009409"/>
    </source>
</evidence>
<dbReference type="HAMAP" id="MF_00103">
    <property type="entry name" value="Fapy_DNA_glycosyl"/>
    <property type="match status" value="1"/>
</dbReference>
<dbReference type="FunFam" id="1.10.8.50:FF:000003">
    <property type="entry name" value="Formamidopyrimidine-DNA glycosylase"/>
    <property type="match status" value="1"/>
</dbReference>
<dbReference type="SMART" id="SM00898">
    <property type="entry name" value="Fapy_DNA_glyco"/>
    <property type="match status" value="1"/>
</dbReference>
<feature type="active site" description="Proton donor" evidence="15">
    <location>
        <position position="3"/>
    </location>
</feature>
<dbReference type="InterPro" id="IPR012319">
    <property type="entry name" value="FPG_cat"/>
</dbReference>